<comment type="caution">
    <text evidence="2">The sequence shown here is derived from an EMBL/GenBank/DDBJ whole genome shotgun (WGS) entry which is preliminary data.</text>
</comment>
<dbReference type="PANTHER" id="PTHR40078:SF1">
    <property type="entry name" value="INTEGRAL MEMBRANE PROTEIN"/>
    <property type="match status" value="1"/>
</dbReference>
<keyword evidence="3" id="KW-1185">Reference proteome</keyword>
<evidence type="ECO:0000256" key="1">
    <source>
        <dbReference type="SAM" id="Phobius"/>
    </source>
</evidence>
<dbReference type="RefSeq" id="WP_186876581.1">
    <property type="nucleotide sequence ID" value="NZ_JACOPF010000003.1"/>
</dbReference>
<evidence type="ECO:0000313" key="2">
    <source>
        <dbReference type="EMBL" id="MBC5689916.1"/>
    </source>
</evidence>
<keyword evidence="1" id="KW-0812">Transmembrane</keyword>
<dbReference type="Proteomes" id="UP000652477">
    <property type="component" value="Unassembled WGS sequence"/>
</dbReference>
<dbReference type="Pfam" id="PF19700">
    <property type="entry name" value="DUF6198"/>
    <property type="match status" value="1"/>
</dbReference>
<organism evidence="2 3">
    <name type="scientific">Mediterraneibacter hominis</name>
    <dbReference type="NCBI Taxonomy" id="2763054"/>
    <lineage>
        <taxon>Bacteria</taxon>
        <taxon>Bacillati</taxon>
        <taxon>Bacillota</taxon>
        <taxon>Clostridia</taxon>
        <taxon>Lachnospirales</taxon>
        <taxon>Lachnospiraceae</taxon>
        <taxon>Mediterraneibacter</taxon>
    </lineage>
</organism>
<keyword evidence="1" id="KW-1133">Transmembrane helix</keyword>
<feature type="transmembrane region" description="Helical" evidence="1">
    <location>
        <begin position="107"/>
        <end position="127"/>
    </location>
</feature>
<dbReference type="EMBL" id="JACOPF010000003">
    <property type="protein sequence ID" value="MBC5689916.1"/>
    <property type="molecule type" value="Genomic_DNA"/>
</dbReference>
<dbReference type="InterPro" id="IPR038750">
    <property type="entry name" value="YczE/YyaS-like"/>
</dbReference>
<proteinExistence type="predicted"/>
<evidence type="ECO:0000313" key="3">
    <source>
        <dbReference type="Proteomes" id="UP000652477"/>
    </source>
</evidence>
<accession>A0A923LL28</accession>
<gene>
    <name evidence="2" type="ORF">H8S37_13445</name>
</gene>
<name>A0A923LL28_9FIRM</name>
<feature type="transmembrane region" description="Helical" evidence="1">
    <location>
        <begin position="47"/>
        <end position="66"/>
    </location>
</feature>
<dbReference type="PANTHER" id="PTHR40078">
    <property type="entry name" value="INTEGRAL MEMBRANE PROTEIN-RELATED"/>
    <property type="match status" value="1"/>
</dbReference>
<protein>
    <submittedName>
        <fullName evidence="2">Tat pathway signal sequence</fullName>
    </submittedName>
</protein>
<dbReference type="AlphaFoldDB" id="A0A923LL28"/>
<keyword evidence="1" id="KW-0472">Membrane</keyword>
<sequence>MKYKRMSASLVGIILCGVSIAMARIADLGTDPFTILCTGIGKWTGLPFGVSFLCMSSLGLLFALFLKRGLLGIATIVNLCGTGFVADFAGNIIERIKAMPNMLGEKMLLAGCAFLLLCFAAAVYMSADMGVSGYDAIAMSIAVRTGKTFRVCRIFSDVLCVLAGYTLGGKIGIYTVLTAGFMGPFIQFFRERIVDIWMWGE</sequence>
<reference evidence="2" key="1">
    <citation type="submission" date="2020-08" db="EMBL/GenBank/DDBJ databases">
        <title>Genome public.</title>
        <authorList>
            <person name="Liu C."/>
            <person name="Sun Q."/>
        </authorList>
    </citation>
    <scope>NUCLEOTIDE SEQUENCE</scope>
    <source>
        <strain evidence="2">NSJ-55</strain>
    </source>
</reference>